<feature type="transmembrane region" description="Helical" evidence="7">
    <location>
        <begin position="264"/>
        <end position="292"/>
    </location>
</feature>
<feature type="domain" description="Rhodopsin" evidence="8">
    <location>
        <begin position="47"/>
        <end position="297"/>
    </location>
</feature>
<sequence>MDGKTIYTLFGTGYDNSHEPKPLVNEKGTILGVAITFEVVAWICVAFRMYTRGMVVKALGWDDLFVVLSLLTTTTGTIGACVSTSFGLGKHLYELTASDVQNYLCTFYITSASYQMSTAFIKLSLLFQYVRIYDQPGFLRSACKAMILFTGLWAIAYSFLGWIPCYPIRAYWDWQVPAARWGYGSLDADVFYGTYASHAALNVILDLLVLAIPVPLYFKRDASLKSKLGLLILLTIGLIVNAISVVRLISVVQHKAATLPTLDYTWYAPISVVIACVEVDLAMVACSVPIFWPVLRKHFGDFGDGIFVTKEIEVTREARRLESVELDDDLEMEPDRRSRVGSEASLRQESRAPPNGRYLDEFVVRQVDPLARSKSVVTQIKTGEAEVEDAKWWNKGRLE</sequence>
<dbReference type="PANTHER" id="PTHR33048:SF47">
    <property type="entry name" value="INTEGRAL MEMBRANE PROTEIN-RELATED"/>
    <property type="match status" value="1"/>
</dbReference>
<evidence type="ECO:0000256" key="6">
    <source>
        <dbReference type="SAM" id="MobiDB-lite"/>
    </source>
</evidence>
<dbReference type="AlphaFoldDB" id="A0A8H3WCC4"/>
<proteinExistence type="inferred from homology"/>
<feature type="transmembrane region" description="Helical" evidence="7">
    <location>
        <begin position="30"/>
        <end position="51"/>
    </location>
</feature>
<comment type="similarity">
    <text evidence="5">Belongs to the SAT4 family.</text>
</comment>
<keyword evidence="4 7" id="KW-0472">Membrane</keyword>
<evidence type="ECO:0000256" key="5">
    <source>
        <dbReference type="ARBA" id="ARBA00038359"/>
    </source>
</evidence>
<feature type="transmembrane region" description="Helical" evidence="7">
    <location>
        <begin position="63"/>
        <end position="86"/>
    </location>
</feature>
<comment type="subcellular location">
    <subcellularLocation>
        <location evidence="1">Membrane</location>
        <topology evidence="1">Multi-pass membrane protein</topology>
    </subcellularLocation>
</comment>
<evidence type="ECO:0000256" key="7">
    <source>
        <dbReference type="SAM" id="Phobius"/>
    </source>
</evidence>
<name>A0A8H3WCC4_9PEZI</name>
<gene>
    <name evidence="9" type="ORF">GQ607_009266</name>
</gene>
<keyword evidence="10" id="KW-1185">Reference proteome</keyword>
<dbReference type="Proteomes" id="UP000434172">
    <property type="component" value="Unassembled WGS sequence"/>
</dbReference>
<dbReference type="InterPro" id="IPR052337">
    <property type="entry name" value="SAT4-like"/>
</dbReference>
<comment type="caution">
    <text evidence="9">The sequence shown here is derived from an EMBL/GenBank/DDBJ whole genome shotgun (WGS) entry which is preliminary data.</text>
</comment>
<evidence type="ECO:0000259" key="8">
    <source>
        <dbReference type="Pfam" id="PF20684"/>
    </source>
</evidence>
<dbReference type="InterPro" id="IPR049326">
    <property type="entry name" value="Rhodopsin_dom_fungi"/>
</dbReference>
<evidence type="ECO:0000256" key="2">
    <source>
        <dbReference type="ARBA" id="ARBA00022692"/>
    </source>
</evidence>
<evidence type="ECO:0000313" key="10">
    <source>
        <dbReference type="Proteomes" id="UP000434172"/>
    </source>
</evidence>
<accession>A0A8H3WCC4</accession>
<feature type="transmembrane region" description="Helical" evidence="7">
    <location>
        <begin position="199"/>
        <end position="218"/>
    </location>
</feature>
<organism evidence="9 10">
    <name type="scientific">Colletotrichum asianum</name>
    <dbReference type="NCBI Taxonomy" id="702518"/>
    <lineage>
        <taxon>Eukaryota</taxon>
        <taxon>Fungi</taxon>
        <taxon>Dikarya</taxon>
        <taxon>Ascomycota</taxon>
        <taxon>Pezizomycotina</taxon>
        <taxon>Sordariomycetes</taxon>
        <taxon>Hypocreomycetidae</taxon>
        <taxon>Glomerellales</taxon>
        <taxon>Glomerellaceae</taxon>
        <taxon>Colletotrichum</taxon>
        <taxon>Colletotrichum gloeosporioides species complex</taxon>
    </lineage>
</organism>
<reference evidence="9 10" key="1">
    <citation type="submission" date="2019-12" db="EMBL/GenBank/DDBJ databases">
        <title>A genome sequence resource for the geographically widespread anthracnose pathogen Colletotrichum asianum.</title>
        <authorList>
            <person name="Meng Y."/>
        </authorList>
    </citation>
    <scope>NUCLEOTIDE SEQUENCE [LARGE SCALE GENOMIC DNA]</scope>
    <source>
        <strain evidence="9 10">ICMP 18580</strain>
    </source>
</reference>
<feature type="region of interest" description="Disordered" evidence="6">
    <location>
        <begin position="332"/>
        <end position="354"/>
    </location>
</feature>
<dbReference type="Pfam" id="PF20684">
    <property type="entry name" value="Fung_rhodopsin"/>
    <property type="match status" value="1"/>
</dbReference>
<keyword evidence="3 7" id="KW-1133">Transmembrane helix</keyword>
<dbReference type="OrthoDB" id="61113at2759"/>
<feature type="transmembrane region" description="Helical" evidence="7">
    <location>
        <begin position="230"/>
        <end position="252"/>
    </location>
</feature>
<dbReference type="GO" id="GO:0016020">
    <property type="term" value="C:membrane"/>
    <property type="evidence" value="ECO:0007669"/>
    <property type="project" value="UniProtKB-SubCell"/>
</dbReference>
<feature type="transmembrane region" description="Helical" evidence="7">
    <location>
        <begin position="106"/>
        <end position="130"/>
    </location>
</feature>
<evidence type="ECO:0000313" key="9">
    <source>
        <dbReference type="EMBL" id="KAF0323585.1"/>
    </source>
</evidence>
<dbReference type="EMBL" id="WOWK01000051">
    <property type="protein sequence ID" value="KAF0323585.1"/>
    <property type="molecule type" value="Genomic_DNA"/>
</dbReference>
<keyword evidence="2 7" id="KW-0812">Transmembrane</keyword>
<dbReference type="PANTHER" id="PTHR33048">
    <property type="entry name" value="PTH11-LIKE INTEGRAL MEMBRANE PROTEIN (AFU_ORTHOLOGUE AFUA_5G11245)"/>
    <property type="match status" value="1"/>
</dbReference>
<evidence type="ECO:0000256" key="3">
    <source>
        <dbReference type="ARBA" id="ARBA00022989"/>
    </source>
</evidence>
<evidence type="ECO:0000256" key="1">
    <source>
        <dbReference type="ARBA" id="ARBA00004141"/>
    </source>
</evidence>
<feature type="transmembrane region" description="Helical" evidence="7">
    <location>
        <begin position="142"/>
        <end position="163"/>
    </location>
</feature>
<feature type="compositionally biased region" description="Basic and acidic residues" evidence="6">
    <location>
        <begin position="333"/>
        <end position="350"/>
    </location>
</feature>
<evidence type="ECO:0000256" key="4">
    <source>
        <dbReference type="ARBA" id="ARBA00023136"/>
    </source>
</evidence>
<protein>
    <recommendedName>
        <fullName evidence="8">Rhodopsin domain-containing protein</fullName>
    </recommendedName>
</protein>